<dbReference type="EMBL" id="AUYB01000129">
    <property type="protein sequence ID" value="KZN32612.1"/>
    <property type="molecule type" value="Genomic_DNA"/>
</dbReference>
<reference evidence="13 14" key="1">
    <citation type="submission" date="2013-07" db="EMBL/GenBank/DDBJ databases">
        <title>Comparative Genomic and Metabolomic Analysis of Twelve Strains of Pseudoalteromonas luteoviolacea.</title>
        <authorList>
            <person name="Vynne N.G."/>
            <person name="Mansson M."/>
            <person name="Gram L."/>
        </authorList>
    </citation>
    <scope>NUCLEOTIDE SEQUENCE [LARGE SCALE GENOMIC DNA]</scope>
    <source>
        <strain evidence="13 14">DSM 6061</strain>
    </source>
</reference>
<dbReference type="GO" id="GO:0005886">
    <property type="term" value="C:plasma membrane"/>
    <property type="evidence" value="ECO:0007669"/>
    <property type="project" value="UniProtKB-SubCell"/>
</dbReference>
<evidence type="ECO:0000256" key="9">
    <source>
        <dbReference type="ARBA" id="ARBA00023136"/>
    </source>
</evidence>
<evidence type="ECO:0000256" key="5">
    <source>
        <dbReference type="ARBA" id="ARBA00022519"/>
    </source>
</evidence>
<feature type="transmembrane region" description="Helical" evidence="10">
    <location>
        <begin position="20"/>
        <end position="38"/>
    </location>
</feature>
<dbReference type="AlphaFoldDB" id="A0A166VEX1"/>
<evidence type="ECO:0000313" key="14">
    <source>
        <dbReference type="Proteomes" id="UP000076643"/>
    </source>
</evidence>
<keyword evidence="3 10" id="KW-0813">Transport</keyword>
<keyword evidence="6 10" id="KW-0812">Transmembrane</keyword>
<proteinExistence type="inferred from homology"/>
<dbReference type="RefSeq" id="WP_063359321.1">
    <property type="nucleotide sequence ID" value="NZ_AQHB01000014.1"/>
</dbReference>
<dbReference type="InterPro" id="IPR003538">
    <property type="entry name" value="TonB"/>
</dbReference>
<evidence type="ECO:0000256" key="8">
    <source>
        <dbReference type="ARBA" id="ARBA00022989"/>
    </source>
</evidence>
<keyword evidence="14" id="KW-1185">Reference proteome</keyword>
<evidence type="ECO:0000256" key="10">
    <source>
        <dbReference type="RuleBase" id="RU362123"/>
    </source>
</evidence>
<dbReference type="GO" id="GO:0015031">
    <property type="term" value="P:protein transport"/>
    <property type="evidence" value="ECO:0007669"/>
    <property type="project" value="UniProtKB-UniRule"/>
</dbReference>
<dbReference type="SUPFAM" id="SSF74653">
    <property type="entry name" value="TolA/TonB C-terminal domain"/>
    <property type="match status" value="1"/>
</dbReference>
<gene>
    <name evidence="13" type="ORF">N475_21490</name>
</gene>
<comment type="function">
    <text evidence="10">Interacts with outer membrane receptor proteins that carry out high-affinity binding and energy dependent uptake into the periplasmic space of specific substrates. It could act to transduce energy from the cytoplasmic membrane to specific energy-requiring processes in the outer membrane, resulting in the release into the periplasm of ligands bound by these outer membrane proteins.</text>
</comment>
<keyword evidence="5 10" id="KW-0997">Cell inner membrane</keyword>
<evidence type="ECO:0000256" key="1">
    <source>
        <dbReference type="ARBA" id="ARBA00004383"/>
    </source>
</evidence>
<evidence type="ECO:0000259" key="12">
    <source>
        <dbReference type="PROSITE" id="PS52015"/>
    </source>
</evidence>
<dbReference type="PROSITE" id="PS52015">
    <property type="entry name" value="TONB_CTD"/>
    <property type="match status" value="1"/>
</dbReference>
<dbReference type="NCBIfam" id="TIGR01352">
    <property type="entry name" value="tonB_Cterm"/>
    <property type="match status" value="1"/>
</dbReference>
<evidence type="ECO:0000256" key="7">
    <source>
        <dbReference type="ARBA" id="ARBA00022927"/>
    </source>
</evidence>
<dbReference type="InterPro" id="IPR051045">
    <property type="entry name" value="TonB-dependent_transducer"/>
</dbReference>
<dbReference type="GO" id="GO:0015891">
    <property type="term" value="P:siderophore transport"/>
    <property type="evidence" value="ECO:0007669"/>
    <property type="project" value="InterPro"/>
</dbReference>
<dbReference type="PATRIC" id="fig|1365250.3.peg.4118"/>
<dbReference type="PANTHER" id="PTHR33446:SF14">
    <property type="entry name" value="PROTEIN TONB"/>
    <property type="match status" value="1"/>
</dbReference>
<name>A0A166VEX1_9GAMM</name>
<evidence type="ECO:0000313" key="13">
    <source>
        <dbReference type="EMBL" id="KZN32612.1"/>
    </source>
</evidence>
<dbReference type="PANTHER" id="PTHR33446">
    <property type="entry name" value="PROTEIN TONB-RELATED"/>
    <property type="match status" value="1"/>
</dbReference>
<dbReference type="GO" id="GO:0030288">
    <property type="term" value="C:outer membrane-bounded periplasmic space"/>
    <property type="evidence" value="ECO:0007669"/>
    <property type="project" value="InterPro"/>
</dbReference>
<evidence type="ECO:0000256" key="4">
    <source>
        <dbReference type="ARBA" id="ARBA00022475"/>
    </source>
</evidence>
<dbReference type="InterPro" id="IPR006260">
    <property type="entry name" value="TonB/TolA_C"/>
</dbReference>
<keyword evidence="9 10" id="KW-0472">Membrane</keyword>
<comment type="caution">
    <text evidence="13">The sequence shown here is derived from an EMBL/GenBank/DDBJ whole genome shotgun (WGS) entry which is preliminary data.</text>
</comment>
<keyword evidence="8 10" id="KW-1133">Transmembrane helix</keyword>
<dbReference type="FunFam" id="3.30.1150.10:FF:000006">
    <property type="entry name" value="Protein TonB"/>
    <property type="match status" value="1"/>
</dbReference>
<comment type="subcellular location">
    <subcellularLocation>
        <location evidence="1 10">Cell inner membrane</location>
        <topology evidence="1 10">Single-pass membrane protein</topology>
        <orientation evidence="1 10">Periplasmic side</orientation>
    </subcellularLocation>
</comment>
<dbReference type="Proteomes" id="UP000076643">
    <property type="component" value="Unassembled WGS sequence"/>
</dbReference>
<dbReference type="PRINTS" id="PR01374">
    <property type="entry name" value="TONBPROTEIN"/>
</dbReference>
<dbReference type="GO" id="GO:0031992">
    <property type="term" value="F:energy transducer activity"/>
    <property type="evidence" value="ECO:0007669"/>
    <property type="project" value="InterPro"/>
</dbReference>
<sequence>MTMTVNTDQYPAPYHKLNKLVLSFIGAIVVTFGLFAFMQQLISQERQLVDQPMPDIDVFISQEIKETPVKERKSLPPKPKPLPEAPPKPAAQPTNIPGANINIGLDHQITSAPIVMSNTLQVTDAQATPLVRVDPSYPATAARDGIEGWVQLEFSISPTGQVIDAQVVNAEPKRIFNRAALKALKRWKYRPQMVNGKPTVQTGQSVMLEFKLAQGS</sequence>
<evidence type="ECO:0000256" key="3">
    <source>
        <dbReference type="ARBA" id="ARBA00022448"/>
    </source>
</evidence>
<keyword evidence="7 10" id="KW-0653">Protein transport</keyword>
<dbReference type="Pfam" id="PF03544">
    <property type="entry name" value="TonB_C"/>
    <property type="match status" value="1"/>
</dbReference>
<feature type="domain" description="TonB C-terminal" evidence="12">
    <location>
        <begin position="122"/>
        <end position="216"/>
    </location>
</feature>
<evidence type="ECO:0000256" key="11">
    <source>
        <dbReference type="SAM" id="MobiDB-lite"/>
    </source>
</evidence>
<comment type="similarity">
    <text evidence="2 10">Belongs to the TonB family.</text>
</comment>
<dbReference type="InterPro" id="IPR037682">
    <property type="entry name" value="TonB_C"/>
</dbReference>
<feature type="compositionally biased region" description="Pro residues" evidence="11">
    <location>
        <begin position="76"/>
        <end position="90"/>
    </location>
</feature>
<accession>A0A166VEX1</accession>
<feature type="region of interest" description="Disordered" evidence="11">
    <location>
        <begin position="67"/>
        <end position="99"/>
    </location>
</feature>
<protein>
    <recommendedName>
        <fullName evidence="10">Protein TonB</fullName>
    </recommendedName>
</protein>
<evidence type="ECO:0000256" key="2">
    <source>
        <dbReference type="ARBA" id="ARBA00006555"/>
    </source>
</evidence>
<keyword evidence="4 10" id="KW-1003">Cell membrane</keyword>
<organism evidence="13 14">
    <name type="scientific">Pseudoalteromonas luteoviolacea DSM 6061</name>
    <dbReference type="NCBI Taxonomy" id="1365250"/>
    <lineage>
        <taxon>Bacteria</taxon>
        <taxon>Pseudomonadati</taxon>
        <taxon>Pseudomonadota</taxon>
        <taxon>Gammaproteobacteria</taxon>
        <taxon>Alteromonadales</taxon>
        <taxon>Pseudoalteromonadaceae</taxon>
        <taxon>Pseudoalteromonas</taxon>
    </lineage>
</organism>
<keyword evidence="10" id="KW-0735">Signal-anchor</keyword>
<dbReference type="Gene3D" id="3.30.1150.10">
    <property type="match status" value="1"/>
</dbReference>
<dbReference type="GO" id="GO:0055085">
    <property type="term" value="P:transmembrane transport"/>
    <property type="evidence" value="ECO:0007669"/>
    <property type="project" value="InterPro"/>
</dbReference>
<evidence type="ECO:0000256" key="6">
    <source>
        <dbReference type="ARBA" id="ARBA00022692"/>
    </source>
</evidence>